<feature type="compositionally biased region" description="Pro residues" evidence="6">
    <location>
        <begin position="545"/>
        <end position="559"/>
    </location>
</feature>
<keyword evidence="5 7" id="KW-0472">Membrane</keyword>
<feature type="region of interest" description="Disordered" evidence="6">
    <location>
        <begin position="1"/>
        <end position="85"/>
    </location>
</feature>
<evidence type="ECO:0000256" key="3">
    <source>
        <dbReference type="ARBA" id="ARBA00022692"/>
    </source>
</evidence>
<feature type="transmembrane region" description="Helical" evidence="7">
    <location>
        <begin position="192"/>
        <end position="211"/>
    </location>
</feature>
<organism evidence="8 9">
    <name type="scientific">Rhodotorula toruloides</name>
    <name type="common">Yeast</name>
    <name type="synonym">Rhodosporidium toruloides</name>
    <dbReference type="NCBI Taxonomy" id="5286"/>
    <lineage>
        <taxon>Eukaryota</taxon>
        <taxon>Fungi</taxon>
        <taxon>Dikarya</taxon>
        <taxon>Basidiomycota</taxon>
        <taxon>Pucciniomycotina</taxon>
        <taxon>Microbotryomycetes</taxon>
        <taxon>Sporidiobolales</taxon>
        <taxon>Sporidiobolaceae</taxon>
        <taxon>Rhodotorula</taxon>
    </lineage>
</organism>
<feature type="transmembrane region" description="Helical" evidence="7">
    <location>
        <begin position="626"/>
        <end position="649"/>
    </location>
</feature>
<dbReference type="AlphaFoldDB" id="A0A2S9ZYU7"/>
<feature type="transmembrane region" description="Helical" evidence="7">
    <location>
        <begin position="501"/>
        <end position="523"/>
    </location>
</feature>
<sequence length="725" mass="78186">MPPSPRTPPAPPTPPGQPHTTYQSFADLSPSSPPPHSNGSPGARSKRRRSFRALGRGTGGEDGRDERDTDGKDSEGKNESDESEWTTWRLNTLTVGILGAQLAWTVEMAYGTPYLLGLGLSKEATSLVWMAGPLSGLIVQPVVGECQASLGVLCETSTALADYAASSLAALTPCCWTGALSDSSPGRFRRRFYILLSTLLVILSTILIAYARELASLLCSSSVFGGVGDWDPQRKERERLVAIAAGVLGFYVLDFSLNGLQASLRALALDLSPLTLQSLSTAWLGRHTHIGNILGYLFGFLDLGHSPLLSWLGDGQFRKLSAISLVVLAGTVGVTCWCSEEKERKGEEETGKEGVWSKVVGVVRDVRDNVRELPMPVRRVCYVQFFAWTGWFPFLFYSTTYVSETLYASLPPSTPPPSSDSATRLGSLGLLLYALVSLLTGTLLPFLTSLCTTYPSLPSRLPRWARVALSNLSPRACWVAGLVWFAVVMEGTFFVSGTKGAMAVVALAGVPWAINCWVPFALVMECIREMEDSPPTSPTSSSASTPPPSSPTQAPPRAPPRLRDRPPFRATTLRHPSYHGLPSSSPHRTPSSPSHTSHQPTSRTRLLSHPTDEPQPRRKQPAGGTILGLHNLSIVVPQFFVALVSALIFRLTSHSPSSSTEAGGGEGESVVWVLRFGGLASLVGAGVCAWVVRETGSEREYREWVRSGRRRMDGDGEQEVGEGSV</sequence>
<proteinExistence type="predicted"/>
<evidence type="ECO:0000256" key="4">
    <source>
        <dbReference type="ARBA" id="ARBA00022989"/>
    </source>
</evidence>
<keyword evidence="2" id="KW-0813">Transport</keyword>
<feature type="transmembrane region" description="Helical" evidence="7">
    <location>
        <begin position="430"/>
        <end position="455"/>
    </location>
</feature>
<evidence type="ECO:0000256" key="1">
    <source>
        <dbReference type="ARBA" id="ARBA00004141"/>
    </source>
</evidence>
<feature type="transmembrane region" description="Helical" evidence="7">
    <location>
        <begin position="669"/>
        <end position="692"/>
    </location>
</feature>
<keyword evidence="4 7" id="KW-1133">Transmembrane helix</keyword>
<feature type="region of interest" description="Disordered" evidence="6">
    <location>
        <begin position="706"/>
        <end position="725"/>
    </location>
</feature>
<evidence type="ECO:0000256" key="6">
    <source>
        <dbReference type="SAM" id="MobiDB-lite"/>
    </source>
</evidence>
<dbReference type="Proteomes" id="UP000239560">
    <property type="component" value="Unassembled WGS sequence"/>
</dbReference>
<evidence type="ECO:0000256" key="2">
    <source>
        <dbReference type="ARBA" id="ARBA00022448"/>
    </source>
</evidence>
<evidence type="ECO:0000256" key="7">
    <source>
        <dbReference type="SAM" id="Phobius"/>
    </source>
</evidence>
<evidence type="ECO:0008006" key="10">
    <source>
        <dbReference type="Google" id="ProtNLM"/>
    </source>
</evidence>
<feature type="compositionally biased region" description="Basic and acidic residues" evidence="6">
    <location>
        <begin position="59"/>
        <end position="80"/>
    </location>
</feature>
<gene>
    <name evidence="8" type="ORF">AAT19DRAFT_10457</name>
</gene>
<feature type="transmembrane region" description="Helical" evidence="7">
    <location>
        <begin position="293"/>
        <end position="313"/>
    </location>
</feature>
<feature type="transmembrane region" description="Helical" evidence="7">
    <location>
        <begin position="240"/>
        <end position="257"/>
    </location>
</feature>
<name>A0A2S9ZYU7_RHOTO</name>
<evidence type="ECO:0000313" key="8">
    <source>
        <dbReference type="EMBL" id="PRQ70917.1"/>
    </source>
</evidence>
<feature type="transmembrane region" description="Helical" evidence="7">
    <location>
        <begin position="385"/>
        <end position="410"/>
    </location>
</feature>
<evidence type="ECO:0000256" key="5">
    <source>
        <dbReference type="ARBA" id="ARBA00023136"/>
    </source>
</evidence>
<dbReference type="GO" id="GO:0005886">
    <property type="term" value="C:plasma membrane"/>
    <property type="evidence" value="ECO:0007669"/>
    <property type="project" value="TreeGrafter"/>
</dbReference>
<protein>
    <recommendedName>
        <fullName evidence="10">MFS general substrate transporter</fullName>
    </recommendedName>
</protein>
<keyword evidence="3 7" id="KW-0812">Transmembrane</keyword>
<dbReference type="SUPFAM" id="SSF103473">
    <property type="entry name" value="MFS general substrate transporter"/>
    <property type="match status" value="1"/>
</dbReference>
<dbReference type="PANTHER" id="PTHR19432">
    <property type="entry name" value="SUGAR TRANSPORTER"/>
    <property type="match status" value="1"/>
</dbReference>
<dbReference type="EMBL" id="LCTV02000013">
    <property type="protein sequence ID" value="PRQ70917.1"/>
    <property type="molecule type" value="Genomic_DNA"/>
</dbReference>
<dbReference type="InterPro" id="IPR036259">
    <property type="entry name" value="MFS_trans_sf"/>
</dbReference>
<comment type="subcellular location">
    <subcellularLocation>
        <location evidence="1">Membrane</location>
        <topology evidence="1">Multi-pass membrane protein</topology>
    </subcellularLocation>
</comment>
<accession>A0A2S9ZYU7</accession>
<feature type="region of interest" description="Disordered" evidence="6">
    <location>
        <begin position="531"/>
        <end position="624"/>
    </location>
</feature>
<comment type="caution">
    <text evidence="8">The sequence shown here is derived from an EMBL/GenBank/DDBJ whole genome shotgun (WGS) entry which is preliminary data.</text>
</comment>
<feature type="compositionally biased region" description="Low complexity" evidence="6">
    <location>
        <begin position="582"/>
        <end position="605"/>
    </location>
</feature>
<dbReference type="OrthoDB" id="28755at2759"/>
<reference evidence="8 9" key="1">
    <citation type="journal article" date="2018" name="Elife">
        <title>Functional genomics of lipid metabolism in the oleaginous yeast Rhodosporidium toruloides.</title>
        <authorList>
            <person name="Coradetti S.T."/>
            <person name="Pinel D."/>
            <person name="Geiselman G."/>
            <person name="Ito M."/>
            <person name="Mondo S."/>
            <person name="Reilly M.C."/>
            <person name="Cheng Y.F."/>
            <person name="Bauer S."/>
            <person name="Grigoriev I."/>
            <person name="Gladden J.M."/>
            <person name="Simmons B.A."/>
            <person name="Brem R."/>
            <person name="Arkin A.P."/>
            <person name="Skerker J.M."/>
        </authorList>
    </citation>
    <scope>NUCLEOTIDE SEQUENCE [LARGE SCALE GENOMIC DNA]</scope>
    <source>
        <strain evidence="8 9">NBRC 0880</strain>
    </source>
</reference>
<dbReference type="GO" id="GO:0008506">
    <property type="term" value="F:sucrose:proton symporter activity"/>
    <property type="evidence" value="ECO:0007669"/>
    <property type="project" value="TreeGrafter"/>
</dbReference>
<evidence type="ECO:0000313" key="9">
    <source>
        <dbReference type="Proteomes" id="UP000239560"/>
    </source>
</evidence>
<feature type="compositionally biased region" description="Pro residues" evidence="6">
    <location>
        <begin position="1"/>
        <end position="17"/>
    </location>
</feature>
<feature type="compositionally biased region" description="Acidic residues" evidence="6">
    <location>
        <begin position="715"/>
        <end position="725"/>
    </location>
</feature>
<dbReference type="PANTHER" id="PTHR19432:SF35">
    <property type="entry name" value="SOLUTE CARRIER FAMILY 45 MEMBER 3 ISOFORM X1"/>
    <property type="match status" value="1"/>
</dbReference>